<dbReference type="GO" id="GO:0008237">
    <property type="term" value="F:metallopeptidase activity"/>
    <property type="evidence" value="ECO:0007669"/>
    <property type="project" value="UniProtKB-KW"/>
</dbReference>
<feature type="domain" description="CAAX prenyl protease 2/Lysostaphin resistance protein A-like" evidence="2">
    <location>
        <begin position="154"/>
        <end position="268"/>
    </location>
</feature>
<feature type="transmembrane region" description="Helical" evidence="1">
    <location>
        <begin position="232"/>
        <end position="250"/>
    </location>
</feature>
<dbReference type="GO" id="GO:0080120">
    <property type="term" value="P:CAAX-box protein maturation"/>
    <property type="evidence" value="ECO:0007669"/>
    <property type="project" value="UniProtKB-ARBA"/>
</dbReference>
<sequence>MKYTALFNGNREPEQELSPSQPKLGIIIPVGLLGIIIIACLISPWIKQLFLSLAPHSAICSYLAEYELHRILSRVILVLVVLSLIVFRKTLFSSGRAFAPLEGTGSDGYLLMAGFVLGLATLIIQVSGAVIFDARELYFTKFTPVKFLLKGSKALFSCLLIGVLEEFIFRGVVFRQLRRRTPLFVAFAASSALYGLLHFFKPHDLAGLDQTAPLSGFIVVIEMLKPFVSSEFLFEFVGLFIAGMCLAAGYHYSKSLYFSIGLHAGWVFVIKMDGMLVTRTVAEKVIWWGSSNLVGGVFTWALLAVIFALIVKLFSDWI</sequence>
<dbReference type="AlphaFoldDB" id="A0A3A4QZ91"/>
<proteinExistence type="predicted"/>
<keyword evidence="1" id="KW-0472">Membrane</keyword>
<protein>
    <submittedName>
        <fullName evidence="3">CPBP family intramembrane metalloprotease</fullName>
    </submittedName>
</protein>
<accession>A0A3A4QZ91</accession>
<dbReference type="GO" id="GO:0006508">
    <property type="term" value="P:proteolysis"/>
    <property type="evidence" value="ECO:0007669"/>
    <property type="project" value="UniProtKB-KW"/>
</dbReference>
<feature type="transmembrane region" description="Helical" evidence="1">
    <location>
        <begin position="108"/>
        <end position="132"/>
    </location>
</feature>
<gene>
    <name evidence="3" type="ORF">C4541_10155</name>
</gene>
<feature type="transmembrane region" description="Helical" evidence="1">
    <location>
        <begin position="152"/>
        <end position="169"/>
    </location>
</feature>
<keyword evidence="1" id="KW-1133">Transmembrane helix</keyword>
<evidence type="ECO:0000256" key="1">
    <source>
        <dbReference type="SAM" id="Phobius"/>
    </source>
</evidence>
<feature type="transmembrane region" description="Helical" evidence="1">
    <location>
        <begin position="257"/>
        <end position="277"/>
    </location>
</feature>
<reference evidence="3 4" key="1">
    <citation type="journal article" date="2017" name="ISME J.">
        <title>Energy and carbon metabolisms in a deep terrestrial subsurface fluid microbial community.</title>
        <authorList>
            <person name="Momper L."/>
            <person name="Jungbluth S.P."/>
            <person name="Lee M.D."/>
            <person name="Amend J.P."/>
        </authorList>
    </citation>
    <scope>NUCLEOTIDE SEQUENCE [LARGE SCALE GENOMIC DNA]</scope>
    <source>
        <strain evidence="3">SURF_26</strain>
    </source>
</reference>
<dbReference type="Pfam" id="PF02517">
    <property type="entry name" value="Rce1-like"/>
    <property type="match status" value="1"/>
</dbReference>
<dbReference type="EMBL" id="QZJZ01000081">
    <property type="protein sequence ID" value="RJP57446.1"/>
    <property type="molecule type" value="Genomic_DNA"/>
</dbReference>
<feature type="transmembrane region" description="Helical" evidence="1">
    <location>
        <begin position="181"/>
        <end position="200"/>
    </location>
</feature>
<evidence type="ECO:0000313" key="3">
    <source>
        <dbReference type="EMBL" id="RJP57446.1"/>
    </source>
</evidence>
<comment type="caution">
    <text evidence="3">The sequence shown here is derived from an EMBL/GenBank/DDBJ whole genome shotgun (WGS) entry which is preliminary data.</text>
</comment>
<dbReference type="PANTHER" id="PTHR39430">
    <property type="entry name" value="MEMBRANE-ASSOCIATED PROTEASE-RELATED"/>
    <property type="match status" value="1"/>
</dbReference>
<feature type="transmembrane region" description="Helical" evidence="1">
    <location>
        <begin position="297"/>
        <end position="315"/>
    </location>
</feature>
<keyword evidence="3" id="KW-0645">Protease</keyword>
<dbReference type="InterPro" id="IPR003675">
    <property type="entry name" value="Rce1/LyrA-like_dom"/>
</dbReference>
<evidence type="ECO:0000313" key="4">
    <source>
        <dbReference type="Proteomes" id="UP000266426"/>
    </source>
</evidence>
<dbReference type="Proteomes" id="UP000266426">
    <property type="component" value="Unassembled WGS sequence"/>
</dbReference>
<dbReference type="GO" id="GO:0004175">
    <property type="term" value="F:endopeptidase activity"/>
    <property type="evidence" value="ECO:0007669"/>
    <property type="project" value="UniProtKB-ARBA"/>
</dbReference>
<organism evidence="3 4">
    <name type="scientific">Candidatus Auribacter fodinae</name>
    <dbReference type="NCBI Taxonomy" id="2093366"/>
    <lineage>
        <taxon>Bacteria</taxon>
        <taxon>Pseudomonadati</taxon>
        <taxon>Candidatus Auribacterota</taxon>
        <taxon>Candidatus Auribacteria</taxon>
        <taxon>Candidatus Auribacterales</taxon>
        <taxon>Candidatus Auribacteraceae</taxon>
        <taxon>Candidatus Auribacter</taxon>
    </lineage>
</organism>
<name>A0A3A4QZ91_9BACT</name>
<keyword evidence="3" id="KW-0482">Metalloprotease</keyword>
<dbReference type="PANTHER" id="PTHR39430:SF1">
    <property type="entry name" value="PROTEASE"/>
    <property type="match status" value="1"/>
</dbReference>
<feature type="transmembrane region" description="Helical" evidence="1">
    <location>
        <begin position="71"/>
        <end position="87"/>
    </location>
</feature>
<feature type="transmembrane region" description="Helical" evidence="1">
    <location>
        <begin position="24"/>
        <end position="46"/>
    </location>
</feature>
<evidence type="ECO:0000259" key="2">
    <source>
        <dbReference type="Pfam" id="PF02517"/>
    </source>
</evidence>
<keyword evidence="3" id="KW-0378">Hydrolase</keyword>
<keyword evidence="1" id="KW-0812">Transmembrane</keyword>